<protein>
    <submittedName>
        <fullName evidence="4">Transposase</fullName>
    </submittedName>
</protein>
<evidence type="ECO:0000313" key="5">
    <source>
        <dbReference type="Proteomes" id="UP000655443"/>
    </source>
</evidence>
<reference evidence="4" key="1">
    <citation type="journal article" date="2014" name="Int. J. Syst. Evol. Microbiol.">
        <title>Complete genome sequence of Corynebacterium casei LMG S-19264T (=DSM 44701T), isolated from a smear-ripened cheese.</title>
        <authorList>
            <consortium name="US DOE Joint Genome Institute (JGI-PGF)"/>
            <person name="Walter F."/>
            <person name="Albersmeier A."/>
            <person name="Kalinowski J."/>
            <person name="Ruckert C."/>
        </authorList>
    </citation>
    <scope>NUCLEOTIDE SEQUENCE</scope>
    <source>
        <strain evidence="4">JCM 4714</strain>
    </source>
</reference>
<dbReference type="Proteomes" id="UP000655443">
    <property type="component" value="Unassembled WGS sequence"/>
</dbReference>
<dbReference type="GO" id="GO:0003677">
    <property type="term" value="F:DNA binding"/>
    <property type="evidence" value="ECO:0007669"/>
    <property type="project" value="InterPro"/>
</dbReference>
<dbReference type="Pfam" id="PF13006">
    <property type="entry name" value="Nterm_IS4"/>
    <property type="match status" value="1"/>
</dbReference>
<dbReference type="PANTHER" id="PTHR37529:SF1">
    <property type="entry name" value="TRANSPOSASE INSG FOR INSERTION SEQUENCE ELEMENT IS4-RELATED"/>
    <property type="match status" value="1"/>
</dbReference>
<evidence type="ECO:0000256" key="1">
    <source>
        <dbReference type="SAM" id="MobiDB-lite"/>
    </source>
</evidence>
<dbReference type="InterPro" id="IPR047952">
    <property type="entry name" value="Transpos_IS4"/>
</dbReference>
<feature type="domain" description="Transposase IS4-like" evidence="2">
    <location>
        <begin position="166"/>
        <end position="351"/>
    </location>
</feature>
<proteinExistence type="predicted"/>
<dbReference type="PANTHER" id="PTHR37529">
    <property type="entry name" value="TRANSPOSASE INSG FOR INSERTION SEQUENCE ELEMENT IS4-RELATED"/>
    <property type="match status" value="1"/>
</dbReference>
<feature type="region of interest" description="Disordered" evidence="1">
    <location>
        <begin position="445"/>
        <end position="471"/>
    </location>
</feature>
<gene>
    <name evidence="4" type="ORF">GCM10010339_92340</name>
</gene>
<keyword evidence="5" id="KW-1185">Reference proteome</keyword>
<evidence type="ECO:0000259" key="3">
    <source>
        <dbReference type="Pfam" id="PF13006"/>
    </source>
</evidence>
<dbReference type="GO" id="GO:0004803">
    <property type="term" value="F:transposase activity"/>
    <property type="evidence" value="ECO:0007669"/>
    <property type="project" value="InterPro"/>
</dbReference>
<dbReference type="InterPro" id="IPR024473">
    <property type="entry name" value="Transposases_IS4_N"/>
</dbReference>
<dbReference type="AlphaFoldDB" id="A0A918YUR5"/>
<sequence>MLSQSVMPGLPASAVDDRYLPGHLGALTAYLPPELVEAILAETGRLQQRLRLLPSLCGVYFVLALSLFPHLGMALVWEKLVHAWGTQATRPSAAALRHLRARLGPTPLRALFEVLAVPLAPPGAPGVGYRGLRTVAFDGCHSLHVPDTADNRAWLGRVRTRLGWAGYPALNVMTLVDTGTRGLLGASIGENRRRCDERDLARTLLHRLTTGMLVMLDRGFDANDFLAQVHATGADFLVRMTIRRTPRAHTTLSDGSYLSMFGTLTVRIVNARFTLTGPDGKILEHDYRLATTLLDPVRHPAADIARLYHQRWEIETAYREIRATTRTGRPLRSGHRAGLEQELWAMLICHQLLRMAIIDALPGLDPDRGCYTAALEAARASITTGPLPEDRANPVHHAVQRHQLPPRRPRISARRVKHPTSRYIACDRALPRPRASTPVIEFHVTIQPPPAPPPPRNLHIRRPGTQPAQPGTRRARLTALMHTRPDHLWTVAELTTGLGDTGRGLRTQLTEWATLGFLERPKQGHYRLSPTLLTEKPEP</sequence>
<evidence type="ECO:0000259" key="2">
    <source>
        <dbReference type="Pfam" id="PF01609"/>
    </source>
</evidence>
<comment type="caution">
    <text evidence="4">The sequence shown here is derived from an EMBL/GenBank/DDBJ whole genome shotgun (WGS) entry which is preliminary data.</text>
</comment>
<feature type="domain" description="Transposase IS4 N-terminal" evidence="3">
    <location>
        <begin position="22"/>
        <end position="113"/>
    </location>
</feature>
<dbReference type="EMBL" id="BMVG01000072">
    <property type="protein sequence ID" value="GHE15966.1"/>
    <property type="molecule type" value="Genomic_DNA"/>
</dbReference>
<accession>A0A918YUR5</accession>
<feature type="compositionally biased region" description="Pro residues" evidence="1">
    <location>
        <begin position="447"/>
        <end position="456"/>
    </location>
</feature>
<evidence type="ECO:0000313" key="4">
    <source>
        <dbReference type="EMBL" id="GHE15966.1"/>
    </source>
</evidence>
<dbReference type="Pfam" id="PF01609">
    <property type="entry name" value="DDE_Tnp_1"/>
    <property type="match status" value="1"/>
</dbReference>
<dbReference type="InterPro" id="IPR012337">
    <property type="entry name" value="RNaseH-like_sf"/>
</dbReference>
<reference evidence="4" key="2">
    <citation type="submission" date="2020-09" db="EMBL/GenBank/DDBJ databases">
        <authorList>
            <person name="Sun Q."/>
            <person name="Ohkuma M."/>
        </authorList>
    </citation>
    <scope>NUCLEOTIDE SEQUENCE</scope>
    <source>
        <strain evidence="4">JCM 4714</strain>
    </source>
</reference>
<dbReference type="SUPFAM" id="SSF53098">
    <property type="entry name" value="Ribonuclease H-like"/>
    <property type="match status" value="1"/>
</dbReference>
<dbReference type="GO" id="GO:0006313">
    <property type="term" value="P:DNA transposition"/>
    <property type="evidence" value="ECO:0007669"/>
    <property type="project" value="InterPro"/>
</dbReference>
<dbReference type="InterPro" id="IPR002559">
    <property type="entry name" value="Transposase_11"/>
</dbReference>
<name>A0A918YUR5_9ACTN</name>
<dbReference type="NCBIfam" id="NF033592">
    <property type="entry name" value="transpos_IS4_1"/>
    <property type="match status" value="1"/>
</dbReference>
<organism evidence="4 5">
    <name type="scientific">Streptomyces alanosinicus</name>
    <dbReference type="NCBI Taxonomy" id="68171"/>
    <lineage>
        <taxon>Bacteria</taxon>
        <taxon>Bacillati</taxon>
        <taxon>Actinomycetota</taxon>
        <taxon>Actinomycetes</taxon>
        <taxon>Kitasatosporales</taxon>
        <taxon>Streptomycetaceae</taxon>
        <taxon>Streptomyces</taxon>
    </lineage>
</organism>